<protein>
    <recommendedName>
        <fullName evidence="6 7">6-phosphogluconolactonase</fullName>
        <shortName evidence="7">6PGL</shortName>
        <ecNumber evidence="5 7">3.1.1.31</ecNumber>
    </recommendedName>
</protein>
<reference evidence="9 10" key="1">
    <citation type="submission" date="2012-08" db="EMBL/GenBank/DDBJ databases">
        <title>The Genome Sequence of Barnesiella intestinihominis YIT 11860.</title>
        <authorList>
            <consortium name="The Broad Institute Genome Sequencing Platform"/>
            <person name="Earl A."/>
            <person name="Ward D."/>
            <person name="Feldgarden M."/>
            <person name="Gevers D."/>
            <person name="Morotomi M."/>
            <person name="Walker B."/>
            <person name="Young S.K."/>
            <person name="Zeng Q."/>
            <person name="Gargeya S."/>
            <person name="Fitzgerald M."/>
            <person name="Haas B."/>
            <person name="Abouelleil A."/>
            <person name="Alvarado L."/>
            <person name="Arachchi H.M."/>
            <person name="Berlin A.M."/>
            <person name="Chapman S.B."/>
            <person name="Goldberg J."/>
            <person name="Griggs A."/>
            <person name="Gujja S."/>
            <person name="Hansen M."/>
            <person name="Howarth C."/>
            <person name="Imamovic A."/>
            <person name="Larimer J."/>
            <person name="McCowen C."/>
            <person name="Montmayeur A."/>
            <person name="Murphy C."/>
            <person name="Neiman D."/>
            <person name="Pearson M."/>
            <person name="Priest M."/>
            <person name="Roberts A."/>
            <person name="Saif S."/>
            <person name="Shea T."/>
            <person name="Sisk P."/>
            <person name="Sykes S."/>
            <person name="Wortman J."/>
            <person name="Nusbaum C."/>
            <person name="Birren B."/>
        </authorList>
    </citation>
    <scope>NUCLEOTIDE SEQUENCE [LARGE SCALE GENOMIC DNA]</scope>
    <source>
        <strain evidence="9 10">YIT 11860</strain>
    </source>
</reference>
<evidence type="ECO:0000259" key="8">
    <source>
        <dbReference type="Pfam" id="PF01182"/>
    </source>
</evidence>
<dbReference type="PANTHER" id="PTHR11054:SF0">
    <property type="entry name" value="6-PHOSPHOGLUCONOLACTONASE"/>
    <property type="match status" value="1"/>
</dbReference>
<proteinExistence type="inferred from homology"/>
<feature type="domain" description="Glucosamine/galactosamine-6-phosphate isomerase" evidence="8">
    <location>
        <begin position="24"/>
        <end position="225"/>
    </location>
</feature>
<evidence type="ECO:0000256" key="2">
    <source>
        <dbReference type="ARBA" id="ARBA00002681"/>
    </source>
</evidence>
<dbReference type="Pfam" id="PF01182">
    <property type="entry name" value="Glucosamine_iso"/>
    <property type="match status" value="1"/>
</dbReference>
<dbReference type="SUPFAM" id="SSF100950">
    <property type="entry name" value="NagB/RpiA/CoA transferase-like"/>
    <property type="match status" value="1"/>
</dbReference>
<dbReference type="OrthoDB" id="9810967at2"/>
<dbReference type="InterPro" id="IPR006148">
    <property type="entry name" value="Glc/Gal-6P_isomerase"/>
</dbReference>
<dbReference type="NCBIfam" id="TIGR01198">
    <property type="entry name" value="pgl"/>
    <property type="match status" value="1"/>
</dbReference>
<dbReference type="GO" id="GO:0006098">
    <property type="term" value="P:pentose-phosphate shunt"/>
    <property type="evidence" value="ECO:0007669"/>
    <property type="project" value="UniProtKB-UniPathway"/>
</dbReference>
<evidence type="ECO:0000256" key="1">
    <source>
        <dbReference type="ARBA" id="ARBA00000832"/>
    </source>
</evidence>
<evidence type="ECO:0000256" key="5">
    <source>
        <dbReference type="ARBA" id="ARBA00013198"/>
    </source>
</evidence>
<comment type="pathway">
    <text evidence="3 7">Carbohydrate degradation; pentose phosphate pathway; D-ribulose 5-phosphate from D-glucose 6-phosphate (oxidative stage): step 2/3.</text>
</comment>
<comment type="caution">
    <text evidence="9">The sequence shown here is derived from an EMBL/GenBank/DDBJ whole genome shotgun (WGS) entry which is preliminary data.</text>
</comment>
<dbReference type="HOGENOM" id="CLU_053947_4_0_10"/>
<dbReference type="UniPathway" id="UPA00115">
    <property type="reaction ID" value="UER00409"/>
</dbReference>
<dbReference type="InterPro" id="IPR005900">
    <property type="entry name" value="6-phosphogluconolactonase_DevB"/>
</dbReference>
<sequence>MNQTIVQFYPDATKSLIALTNALLISAAARTKKPFYLALSGGETARSLFEIWKNQYNDPKRWKNVHFFWVDERCVSSENEESNYHWAEKLFFKPVGINPNHIYRIQGEDIPYREAERYSRLVAEMLPDSNGVPQFDCTLLGIGEDEHIASIFNNDTDLLKSDDLYAVSRHPATGQRRITQTGEVILASREILIALVGERKKELLHRLVARKDQTITPATYILSHTSRATIFTEIELNSKELSFQ</sequence>
<evidence type="ECO:0000256" key="6">
    <source>
        <dbReference type="ARBA" id="ARBA00020337"/>
    </source>
</evidence>
<dbReference type="GO" id="GO:0005975">
    <property type="term" value="P:carbohydrate metabolic process"/>
    <property type="evidence" value="ECO:0007669"/>
    <property type="project" value="UniProtKB-UniRule"/>
</dbReference>
<dbReference type="GeneID" id="77847891"/>
<dbReference type="InterPro" id="IPR039104">
    <property type="entry name" value="6PGL"/>
</dbReference>
<dbReference type="eggNOG" id="COG0363">
    <property type="taxonomic scope" value="Bacteria"/>
</dbReference>
<keyword evidence="10" id="KW-1185">Reference proteome</keyword>
<dbReference type="InterPro" id="IPR037171">
    <property type="entry name" value="NagB/RpiA_transferase-like"/>
</dbReference>
<name>K0X4L2_9BACT</name>
<comment type="catalytic activity">
    <reaction evidence="1 7">
        <text>6-phospho-D-glucono-1,5-lactone + H2O = 6-phospho-D-gluconate + H(+)</text>
        <dbReference type="Rhea" id="RHEA:12556"/>
        <dbReference type="ChEBI" id="CHEBI:15377"/>
        <dbReference type="ChEBI" id="CHEBI:15378"/>
        <dbReference type="ChEBI" id="CHEBI:57955"/>
        <dbReference type="ChEBI" id="CHEBI:58759"/>
        <dbReference type="EC" id="3.1.1.31"/>
    </reaction>
</comment>
<dbReference type="Proteomes" id="UP000006044">
    <property type="component" value="Unassembled WGS sequence"/>
</dbReference>
<evidence type="ECO:0000256" key="4">
    <source>
        <dbReference type="ARBA" id="ARBA00010662"/>
    </source>
</evidence>
<gene>
    <name evidence="7" type="primary">pgl</name>
    <name evidence="9" type="ORF">HMPREF9448_00554</name>
</gene>
<comment type="similarity">
    <text evidence="4 7">Belongs to the glucosamine/galactosamine-6-phosphate isomerase family. 6-phosphogluconolactonase subfamily.</text>
</comment>
<evidence type="ECO:0000256" key="7">
    <source>
        <dbReference type="RuleBase" id="RU365095"/>
    </source>
</evidence>
<dbReference type="RefSeq" id="WP_008861051.1">
    <property type="nucleotide sequence ID" value="NZ_CAXSNY010000002.1"/>
</dbReference>
<keyword evidence="7" id="KW-0378">Hydrolase</keyword>
<dbReference type="Gene3D" id="3.40.50.1360">
    <property type="match status" value="1"/>
</dbReference>
<evidence type="ECO:0000256" key="3">
    <source>
        <dbReference type="ARBA" id="ARBA00004961"/>
    </source>
</evidence>
<comment type="function">
    <text evidence="2 7">Hydrolysis of 6-phosphogluconolactone to 6-phosphogluconate.</text>
</comment>
<evidence type="ECO:0000313" key="9">
    <source>
        <dbReference type="EMBL" id="EJZ66377.1"/>
    </source>
</evidence>
<dbReference type="EMBL" id="ADLE01000001">
    <property type="protein sequence ID" value="EJZ66377.1"/>
    <property type="molecule type" value="Genomic_DNA"/>
</dbReference>
<dbReference type="EC" id="3.1.1.31" evidence="5 7"/>
<organism evidence="9 10">
    <name type="scientific">Barnesiella intestinihominis YIT 11860</name>
    <dbReference type="NCBI Taxonomy" id="742726"/>
    <lineage>
        <taxon>Bacteria</taxon>
        <taxon>Pseudomonadati</taxon>
        <taxon>Bacteroidota</taxon>
        <taxon>Bacteroidia</taxon>
        <taxon>Bacteroidales</taxon>
        <taxon>Barnesiellaceae</taxon>
        <taxon>Barnesiella</taxon>
    </lineage>
</organism>
<accession>K0X4L2</accession>
<dbReference type="PANTHER" id="PTHR11054">
    <property type="entry name" value="6-PHOSPHOGLUCONOLACTONASE"/>
    <property type="match status" value="1"/>
</dbReference>
<evidence type="ECO:0000313" key="10">
    <source>
        <dbReference type="Proteomes" id="UP000006044"/>
    </source>
</evidence>
<dbReference type="GO" id="GO:0017057">
    <property type="term" value="F:6-phosphogluconolactonase activity"/>
    <property type="evidence" value="ECO:0007669"/>
    <property type="project" value="UniProtKB-UniRule"/>
</dbReference>
<dbReference type="STRING" id="742726.HMPREF9448_00554"/>
<dbReference type="CDD" id="cd01400">
    <property type="entry name" value="6PGL"/>
    <property type="match status" value="1"/>
</dbReference>
<dbReference type="AlphaFoldDB" id="K0X4L2"/>